<gene>
    <name evidence="2" type="ORF">UFOPK3401_00250</name>
</gene>
<dbReference type="Pfam" id="PF01261">
    <property type="entry name" value="AP_endonuc_2"/>
    <property type="match status" value="1"/>
</dbReference>
<dbReference type="InterPro" id="IPR036237">
    <property type="entry name" value="Xyl_isomerase-like_sf"/>
</dbReference>
<evidence type="ECO:0000259" key="1">
    <source>
        <dbReference type="Pfam" id="PF01261"/>
    </source>
</evidence>
<feature type="domain" description="Xylose isomerase-like TIM barrel" evidence="1">
    <location>
        <begin position="22"/>
        <end position="260"/>
    </location>
</feature>
<proteinExistence type="predicted"/>
<dbReference type="InterPro" id="IPR050312">
    <property type="entry name" value="IolE/XylAMocC-like"/>
</dbReference>
<dbReference type="SUPFAM" id="SSF51658">
    <property type="entry name" value="Xylose isomerase-like"/>
    <property type="match status" value="1"/>
</dbReference>
<evidence type="ECO:0000313" key="2">
    <source>
        <dbReference type="EMBL" id="CAB4861090.1"/>
    </source>
</evidence>
<protein>
    <submittedName>
        <fullName evidence="2">Unannotated protein</fullName>
    </submittedName>
</protein>
<dbReference type="AlphaFoldDB" id="A0A6J7CTJ7"/>
<dbReference type="InterPro" id="IPR013022">
    <property type="entry name" value="Xyl_isomerase-like_TIM-brl"/>
</dbReference>
<dbReference type="PANTHER" id="PTHR12110">
    <property type="entry name" value="HYDROXYPYRUVATE ISOMERASE"/>
    <property type="match status" value="1"/>
</dbReference>
<dbReference type="PANTHER" id="PTHR12110:SF21">
    <property type="entry name" value="XYLOSE ISOMERASE-LIKE TIM BARREL DOMAIN-CONTAINING PROTEIN"/>
    <property type="match status" value="1"/>
</dbReference>
<dbReference type="EMBL" id="CAFBLM010000006">
    <property type="protein sequence ID" value="CAB4861090.1"/>
    <property type="molecule type" value="Genomic_DNA"/>
</dbReference>
<name>A0A6J7CTJ7_9ZZZZ</name>
<sequence length="268" mass="29443">MKLSMSNLAWQAASIQDIAPVLKSAGLDGIEIAPTVLWPEAPVMPMQVVSTYAKELQDYGLEVSGIQSLLFGKPDYQLLDRSTWPQLLTHLKSMIQIARALDAHVAVFGSPKNRIKGSLSTEQANDLATEFFVALTPFLQDNGVILTLEPNAPAYGADFLTHYVETVSLADRIDSPWIQPQIDTGCMSLVHEDSVLATRLRKPKHVHISAEGLTPPQNGVDQTLFSAELHAVDYSDWVVLEMLPENNNVLDSIAQAALWLHDTFKGNS</sequence>
<reference evidence="2" key="1">
    <citation type="submission" date="2020-05" db="EMBL/GenBank/DDBJ databases">
        <authorList>
            <person name="Chiriac C."/>
            <person name="Salcher M."/>
            <person name="Ghai R."/>
            <person name="Kavagutti S V."/>
        </authorList>
    </citation>
    <scope>NUCLEOTIDE SEQUENCE</scope>
</reference>
<organism evidence="2">
    <name type="scientific">freshwater metagenome</name>
    <dbReference type="NCBI Taxonomy" id="449393"/>
    <lineage>
        <taxon>unclassified sequences</taxon>
        <taxon>metagenomes</taxon>
        <taxon>ecological metagenomes</taxon>
    </lineage>
</organism>
<dbReference type="Gene3D" id="3.20.20.150">
    <property type="entry name" value="Divalent-metal-dependent TIM barrel enzymes"/>
    <property type="match status" value="1"/>
</dbReference>
<accession>A0A6J7CTJ7</accession>